<gene>
    <name evidence="1" type="ORF">BAR1_10860</name>
</gene>
<dbReference type="EMBL" id="CP032125">
    <property type="protein sequence ID" value="AXX98381.1"/>
    <property type="molecule type" value="Genomic_DNA"/>
</dbReference>
<reference evidence="1 2" key="1">
    <citation type="submission" date="2018-09" db="EMBL/GenBank/DDBJ databases">
        <title>Profundibacter amoris BAR1 gen. nov., sp. nov., a new member of the Roseobacter clade isolated at Lokis Castle Vent Field on the Arctic Mid-Oceanic Ridge.</title>
        <authorList>
            <person name="Le Moine Bauer S."/>
            <person name="Sjoeberg A.G."/>
            <person name="L'Haridon S."/>
            <person name="Stokke R."/>
            <person name="Roalkvam I."/>
            <person name="Steen I.H."/>
            <person name="Dahle H."/>
        </authorList>
    </citation>
    <scope>NUCLEOTIDE SEQUENCE [LARGE SCALE GENOMIC DNA]</scope>
    <source>
        <strain evidence="1 2">BAR1</strain>
    </source>
</reference>
<organism evidence="1 2">
    <name type="scientific">Profundibacter amoris</name>
    <dbReference type="NCBI Taxonomy" id="2171755"/>
    <lineage>
        <taxon>Bacteria</taxon>
        <taxon>Pseudomonadati</taxon>
        <taxon>Pseudomonadota</taxon>
        <taxon>Alphaproteobacteria</taxon>
        <taxon>Rhodobacterales</taxon>
        <taxon>Paracoccaceae</taxon>
        <taxon>Profundibacter</taxon>
    </lineage>
</organism>
<accession>A0A347UHQ3</accession>
<evidence type="ECO:0000313" key="1">
    <source>
        <dbReference type="EMBL" id="AXX98381.1"/>
    </source>
</evidence>
<keyword evidence="2" id="KW-1185">Reference proteome</keyword>
<proteinExistence type="predicted"/>
<dbReference type="Proteomes" id="UP000261704">
    <property type="component" value="Chromosome"/>
</dbReference>
<name>A0A347UHQ3_9RHOB</name>
<evidence type="ECO:0000313" key="2">
    <source>
        <dbReference type="Proteomes" id="UP000261704"/>
    </source>
</evidence>
<dbReference type="KEGG" id="pamo:BAR1_10860"/>
<sequence length="65" mass="7053">MWGHGRGQIRQIAMRAFAQCGHNFVGQQIGLCLGQGLHQSTGRLDRLIIDVLNAARGIVDALKQG</sequence>
<dbReference type="AlphaFoldDB" id="A0A347UHQ3"/>
<protein>
    <submittedName>
        <fullName evidence="1">Uncharacterized protein</fullName>
    </submittedName>
</protein>